<evidence type="ECO:0000313" key="1">
    <source>
        <dbReference type="EMBL" id="KAF4678351.1"/>
    </source>
</evidence>
<accession>A0A7J6N627</accession>
<protein>
    <submittedName>
        <fullName evidence="1">Uncharacterized protein</fullName>
    </submittedName>
</protein>
<dbReference type="Proteomes" id="UP000591131">
    <property type="component" value="Unassembled WGS sequence"/>
</dbReference>
<organism evidence="1 2">
    <name type="scientific">Perkinsus chesapeaki</name>
    <name type="common">Clam parasite</name>
    <name type="synonym">Perkinsus andrewsi</name>
    <dbReference type="NCBI Taxonomy" id="330153"/>
    <lineage>
        <taxon>Eukaryota</taxon>
        <taxon>Sar</taxon>
        <taxon>Alveolata</taxon>
        <taxon>Perkinsozoa</taxon>
        <taxon>Perkinsea</taxon>
        <taxon>Perkinsida</taxon>
        <taxon>Perkinsidae</taxon>
        <taxon>Perkinsus</taxon>
    </lineage>
</organism>
<comment type="caution">
    <text evidence="1">The sequence shown here is derived from an EMBL/GenBank/DDBJ whole genome shotgun (WGS) entry which is preliminary data.</text>
</comment>
<dbReference type="AlphaFoldDB" id="A0A7J6N627"/>
<proteinExistence type="predicted"/>
<name>A0A7J6N627_PERCH</name>
<reference evidence="1 2" key="1">
    <citation type="submission" date="2020-04" db="EMBL/GenBank/DDBJ databases">
        <title>Perkinsus chesapeaki whole genome sequence.</title>
        <authorList>
            <person name="Bogema D.R."/>
        </authorList>
    </citation>
    <scope>NUCLEOTIDE SEQUENCE [LARGE SCALE GENOMIC DNA]</scope>
    <source>
        <strain evidence="1">ATCC PRA-425</strain>
    </source>
</reference>
<gene>
    <name evidence="1" type="ORF">FOL47_000080</name>
</gene>
<dbReference type="OrthoDB" id="433696at2759"/>
<sequence>MPIDPITGSAIAAKVLCTTAAALPLKMAAVSSHSAAVAATTAMPPPEVTTFAPTGPPEITSTMPLVQIDTASRPIVTAPITIPPTPTMTIPSDVLANIEGLVNAIRLPEPTSFAPSTPGGTYHEFPGPVDVRTLPHTGHVGSGGGGEVRTLSDIGMQDVVDRANDLNRQLHDNPSQGIPTKLYQDVYDEIVRRLPAFRGYDPTPQIRAAIVDNITNAPEITPLPVESSGIHEMIIPLLNAMSANCCELCRRPERQGASSSSSSSSSFLDIEDTSFLRRLWDQTYMGYADAWIGVPSAIHEIMA</sequence>
<dbReference type="EMBL" id="JAAPAO010000001">
    <property type="protein sequence ID" value="KAF4678351.1"/>
    <property type="molecule type" value="Genomic_DNA"/>
</dbReference>
<evidence type="ECO:0000313" key="2">
    <source>
        <dbReference type="Proteomes" id="UP000591131"/>
    </source>
</evidence>
<keyword evidence="2" id="KW-1185">Reference proteome</keyword>